<evidence type="ECO:0000256" key="7">
    <source>
        <dbReference type="PROSITE-ProRule" id="PRU00339"/>
    </source>
</evidence>
<organism evidence="9 10">
    <name type="scientific">Paratrimastix pyriformis</name>
    <dbReference type="NCBI Taxonomy" id="342808"/>
    <lineage>
        <taxon>Eukaryota</taxon>
        <taxon>Metamonada</taxon>
        <taxon>Preaxostyla</taxon>
        <taxon>Paratrimastigidae</taxon>
        <taxon>Paratrimastix</taxon>
    </lineage>
</organism>
<keyword evidence="6" id="KW-0131">Cell cycle</keyword>
<feature type="domain" description="Cdc23" evidence="8">
    <location>
        <begin position="5"/>
        <end position="223"/>
    </location>
</feature>
<dbReference type="InterPro" id="IPR007192">
    <property type="entry name" value="APC8"/>
</dbReference>
<evidence type="ECO:0000256" key="4">
    <source>
        <dbReference type="ARBA" id="ARBA00022786"/>
    </source>
</evidence>
<feature type="repeat" description="TPR" evidence="7">
    <location>
        <begin position="370"/>
        <end position="403"/>
    </location>
</feature>
<dbReference type="Pfam" id="PF04049">
    <property type="entry name" value="ANAPC8"/>
    <property type="match status" value="1"/>
</dbReference>
<dbReference type="Pfam" id="PF13432">
    <property type="entry name" value="TPR_16"/>
    <property type="match status" value="1"/>
</dbReference>
<evidence type="ECO:0000256" key="3">
    <source>
        <dbReference type="ARBA" id="ARBA00022776"/>
    </source>
</evidence>
<keyword evidence="2" id="KW-0677">Repeat</keyword>
<evidence type="ECO:0000313" key="10">
    <source>
        <dbReference type="Proteomes" id="UP001141327"/>
    </source>
</evidence>
<comment type="caution">
    <text evidence="9">The sequence shown here is derived from an EMBL/GenBank/DDBJ whole genome shotgun (WGS) entry which is preliminary data.</text>
</comment>
<feature type="repeat" description="TPR" evidence="7">
    <location>
        <begin position="404"/>
        <end position="437"/>
    </location>
</feature>
<dbReference type="InterPro" id="IPR019734">
    <property type="entry name" value="TPR_rpt"/>
</dbReference>
<evidence type="ECO:0000313" key="9">
    <source>
        <dbReference type="EMBL" id="KAJ4461240.1"/>
    </source>
</evidence>
<feature type="repeat" description="TPR" evidence="7">
    <location>
        <begin position="438"/>
        <end position="471"/>
    </location>
</feature>
<evidence type="ECO:0000256" key="1">
    <source>
        <dbReference type="ARBA" id="ARBA00022618"/>
    </source>
</evidence>
<evidence type="ECO:0000256" key="6">
    <source>
        <dbReference type="ARBA" id="ARBA00023306"/>
    </source>
</evidence>
<sequence>MASDEDLRHMAAQCTDRCLITTSKWLLEFLVALPTPPPPSKSQPLAPADLAEDDTYTLARLYFMDKEYCRCVHQLSSCQGPRASFLRDYAQYMEGEKTRVLKSTRTTDGEKVFQPEHFPNDQLNDLAAVLEPRCDTGASPTPDPFALYLYGVVLKALDQRPKAITILRSAIERCPWLWCAWLELVSLCESPEQLTALALPEGHPCHAFFRARVLLELHSDQALAAATRCQEMAPTAPASLLAVADAYYENGDYEQARGWYERLYTHHPYCLAGRDTYSNILFVSRDAPTLSMMSAQSAQLWPDQCETHFVLGLREYGGLSVVAAVNILGEWWWTALLVFLWLASRFPDLLRQVNGACVSCAPVVQRFVEWLGWALPGNYHSLENEHPKALAAFQKALNINPRCVSAWTLLGHEYLELRNTAAATQAYRRAIDINPRDYRAWFGLGQTHELLALHPDALAYYRHAAALRPDDPRMWAALGSCHEALINDREALLDYDRSLRCALGIPAGPLAEDDDIQTDPLTLWGRADRPPAEQEAAEALFASSTEAALACQRLARLHQRLGHPHKAALYHARVVSAMAAEPQSAPDAESLLYLGRYNLQEGLLEEAEACCARLLKWAGPEREEAEALLHQIAHSRPSEPRR</sequence>
<dbReference type="PANTHER" id="PTHR12558:SF10">
    <property type="entry name" value="CELL DIVISION CYCLE PROTEIN 23 HOMOLOG"/>
    <property type="match status" value="1"/>
</dbReference>
<dbReference type="PROSITE" id="PS50005">
    <property type="entry name" value="TPR"/>
    <property type="match status" value="3"/>
</dbReference>
<keyword evidence="10" id="KW-1185">Reference proteome</keyword>
<dbReference type="InterPro" id="IPR011990">
    <property type="entry name" value="TPR-like_helical_dom_sf"/>
</dbReference>
<reference evidence="9" key="1">
    <citation type="journal article" date="2022" name="bioRxiv">
        <title>Genomics of Preaxostyla Flagellates Illuminates Evolutionary Transitions and the Path Towards Mitochondrial Loss.</title>
        <authorList>
            <person name="Novak L.V.F."/>
            <person name="Treitli S.C."/>
            <person name="Pyrih J."/>
            <person name="Halakuc P."/>
            <person name="Pipaliya S.V."/>
            <person name="Vacek V."/>
            <person name="Brzon O."/>
            <person name="Soukal P."/>
            <person name="Eme L."/>
            <person name="Dacks J.B."/>
            <person name="Karnkowska A."/>
            <person name="Elias M."/>
            <person name="Hampl V."/>
        </authorList>
    </citation>
    <scope>NUCLEOTIDE SEQUENCE</scope>
    <source>
        <strain evidence="9">RCP-MX</strain>
    </source>
</reference>
<dbReference type="EMBL" id="JAPMOS010000008">
    <property type="protein sequence ID" value="KAJ4461240.1"/>
    <property type="molecule type" value="Genomic_DNA"/>
</dbReference>
<dbReference type="PANTHER" id="PTHR12558">
    <property type="entry name" value="CELL DIVISION CYCLE 16,23,27"/>
    <property type="match status" value="1"/>
</dbReference>
<protein>
    <submittedName>
        <fullName evidence="9">Anaphase-promoting complex subunit 8</fullName>
    </submittedName>
</protein>
<keyword evidence="1" id="KW-0132">Cell division</keyword>
<dbReference type="Gene3D" id="1.25.40.10">
    <property type="entry name" value="Tetratricopeptide repeat domain"/>
    <property type="match status" value="2"/>
</dbReference>
<keyword evidence="3" id="KW-0498">Mitosis</keyword>
<name>A0ABQ8UUL7_9EUKA</name>
<accession>A0ABQ8UUL7</accession>
<evidence type="ECO:0000256" key="5">
    <source>
        <dbReference type="ARBA" id="ARBA00022803"/>
    </source>
</evidence>
<gene>
    <name evidence="9" type="ORF">PAPYR_2270</name>
</gene>
<keyword evidence="5 7" id="KW-0802">TPR repeat</keyword>
<dbReference type="SUPFAM" id="SSF48452">
    <property type="entry name" value="TPR-like"/>
    <property type="match status" value="2"/>
</dbReference>
<keyword evidence="4" id="KW-0833">Ubl conjugation pathway</keyword>
<dbReference type="Pfam" id="PF13176">
    <property type="entry name" value="TPR_7"/>
    <property type="match status" value="1"/>
</dbReference>
<dbReference type="SMART" id="SM00028">
    <property type="entry name" value="TPR"/>
    <property type="match status" value="8"/>
</dbReference>
<evidence type="ECO:0000259" key="8">
    <source>
        <dbReference type="Pfam" id="PF04049"/>
    </source>
</evidence>
<dbReference type="Proteomes" id="UP001141327">
    <property type="component" value="Unassembled WGS sequence"/>
</dbReference>
<evidence type="ECO:0000256" key="2">
    <source>
        <dbReference type="ARBA" id="ARBA00022737"/>
    </source>
</evidence>
<proteinExistence type="predicted"/>